<dbReference type="GO" id="GO:0030416">
    <property type="term" value="P:methylamine metabolic process"/>
    <property type="evidence" value="ECO:0007669"/>
    <property type="project" value="InterPro"/>
</dbReference>
<evidence type="ECO:0000313" key="6">
    <source>
        <dbReference type="EMBL" id="SPZ92267.1"/>
    </source>
</evidence>
<evidence type="ECO:0000256" key="2">
    <source>
        <dbReference type="ARBA" id="ARBA00022692"/>
    </source>
</evidence>
<keyword evidence="2" id="KW-0812">Transmembrane</keyword>
<keyword evidence="4" id="KW-0472">Membrane</keyword>
<proteinExistence type="predicted"/>
<dbReference type="EMBL" id="UAUU01000011">
    <property type="protein sequence ID" value="SPZ92267.1"/>
    <property type="molecule type" value="Genomic_DNA"/>
</dbReference>
<name>A0A2X2JD13_SPHMU</name>
<dbReference type="RefSeq" id="WP_112375794.1">
    <property type="nucleotide sequence ID" value="NZ_CP069793.1"/>
</dbReference>
<dbReference type="Proteomes" id="UP000251241">
    <property type="component" value="Unassembled WGS sequence"/>
</dbReference>
<dbReference type="GeneID" id="97179289"/>
<reference evidence="6 7" key="1">
    <citation type="submission" date="2018-06" db="EMBL/GenBank/DDBJ databases">
        <authorList>
            <consortium name="Pathogen Informatics"/>
            <person name="Doyle S."/>
        </authorList>
    </citation>
    <scope>NUCLEOTIDE SEQUENCE [LARGE SCALE GENOMIC DNA]</scope>
    <source>
        <strain evidence="6 7">NCTC11343</strain>
    </source>
</reference>
<accession>A0A2X2JD13</accession>
<evidence type="ECO:0000256" key="3">
    <source>
        <dbReference type="ARBA" id="ARBA00022989"/>
    </source>
</evidence>
<protein>
    <recommendedName>
        <fullName evidence="5">Methylamine utilisation protein MauE domain-containing protein</fullName>
    </recommendedName>
</protein>
<evidence type="ECO:0000259" key="5">
    <source>
        <dbReference type="Pfam" id="PF07291"/>
    </source>
</evidence>
<evidence type="ECO:0000313" key="7">
    <source>
        <dbReference type="Proteomes" id="UP000251241"/>
    </source>
</evidence>
<dbReference type="InterPro" id="IPR009908">
    <property type="entry name" value="Methylamine_util_MauE"/>
</dbReference>
<feature type="domain" description="Methylamine utilisation protein MauE" evidence="5">
    <location>
        <begin position="8"/>
        <end position="136"/>
    </location>
</feature>
<comment type="subcellular location">
    <subcellularLocation>
        <location evidence="1">Membrane</location>
        <topology evidence="1">Multi-pass membrane protein</topology>
    </subcellularLocation>
</comment>
<dbReference type="AlphaFoldDB" id="A0A2X2JD13"/>
<evidence type="ECO:0000256" key="4">
    <source>
        <dbReference type="ARBA" id="ARBA00023136"/>
    </source>
</evidence>
<gene>
    <name evidence="6" type="ORF">NCTC11343_04319</name>
</gene>
<dbReference type="Pfam" id="PF07291">
    <property type="entry name" value="MauE"/>
    <property type="match status" value="1"/>
</dbReference>
<keyword evidence="3" id="KW-1133">Transmembrane helix</keyword>
<evidence type="ECO:0000256" key="1">
    <source>
        <dbReference type="ARBA" id="ARBA00004141"/>
    </source>
</evidence>
<organism evidence="6 7">
    <name type="scientific">Sphingobacterium multivorum</name>
    <dbReference type="NCBI Taxonomy" id="28454"/>
    <lineage>
        <taxon>Bacteria</taxon>
        <taxon>Pseudomonadati</taxon>
        <taxon>Bacteroidota</taxon>
        <taxon>Sphingobacteriia</taxon>
        <taxon>Sphingobacteriales</taxon>
        <taxon>Sphingobacteriaceae</taxon>
        <taxon>Sphingobacterium</taxon>
    </lineage>
</organism>
<dbReference type="GO" id="GO:0016020">
    <property type="term" value="C:membrane"/>
    <property type="evidence" value="ECO:0007669"/>
    <property type="project" value="UniProtKB-SubCell"/>
</dbReference>
<sequence length="246" mass="28086">MERNKNSNMIYKVIRAAMILFWVYVGMDKLWQLGAFKIALEQQPLISYLAPVIYWLLPLIEIGVGVFLAIPSARLSALGWKVSAILIFVFSIYIGLGVLNVYEKKPCMCTSFLSNISWTAHLIFNLIILGLSITGWRLHRKTINYGERALTGRTNIALFLIGFMAMGAINYWNIHYTKSKDIWYAPDSIYDYQQPNTASSNVKGLLVSTYDRYTGPYRQLFTKSLQTGSFTNQFLVCNTERRVATC</sequence>